<dbReference type="InterPro" id="IPR010994">
    <property type="entry name" value="RuvA_2-like"/>
</dbReference>
<comment type="similarity">
    <text evidence="3">Belongs to the TRAFAC class myosin-kinesin ATPase superfamily. Kinesin family. KIN-10 subfamily.</text>
</comment>
<evidence type="ECO:0000256" key="4">
    <source>
        <dbReference type="PROSITE-ProRule" id="PRU00283"/>
    </source>
</evidence>
<evidence type="ECO:0000256" key="1">
    <source>
        <dbReference type="ARBA" id="ARBA00022701"/>
    </source>
</evidence>
<dbReference type="InterPro" id="IPR027640">
    <property type="entry name" value="Kinesin-like_fam"/>
</dbReference>
<evidence type="ECO:0000259" key="5">
    <source>
        <dbReference type="PROSITE" id="PS50067"/>
    </source>
</evidence>
<dbReference type="PANTHER" id="PTHR24115:SF908">
    <property type="entry name" value="KINESIN-LIKE PROTEIN KIN-10C"/>
    <property type="match status" value="1"/>
</dbReference>
<dbReference type="EMBL" id="CM029042">
    <property type="protein sequence ID" value="KAG2617631.1"/>
    <property type="molecule type" value="Genomic_DNA"/>
</dbReference>
<dbReference type="SUPFAM" id="SSF47781">
    <property type="entry name" value="RuvA domain 2-like"/>
    <property type="match status" value="1"/>
</dbReference>
<proteinExistence type="inferred from homology"/>
<reference evidence="6" key="1">
    <citation type="submission" date="2020-05" db="EMBL/GenBank/DDBJ databases">
        <title>WGS assembly of Panicum virgatum.</title>
        <authorList>
            <person name="Lovell J.T."/>
            <person name="Jenkins J."/>
            <person name="Shu S."/>
            <person name="Juenger T.E."/>
            <person name="Schmutz J."/>
        </authorList>
    </citation>
    <scope>NUCLEOTIDE SEQUENCE</scope>
    <source>
        <strain evidence="6">AP13</strain>
    </source>
</reference>
<dbReference type="PANTHER" id="PTHR24115">
    <property type="entry name" value="KINESIN-RELATED"/>
    <property type="match status" value="1"/>
</dbReference>
<evidence type="ECO:0000256" key="2">
    <source>
        <dbReference type="ARBA" id="ARBA00023175"/>
    </source>
</evidence>
<dbReference type="SUPFAM" id="SSF52540">
    <property type="entry name" value="P-loop containing nucleoside triphosphate hydrolases"/>
    <property type="match status" value="1"/>
</dbReference>
<dbReference type="Proteomes" id="UP000823388">
    <property type="component" value="Chromosome 3N"/>
</dbReference>
<dbReference type="GO" id="GO:0008017">
    <property type="term" value="F:microtubule binding"/>
    <property type="evidence" value="ECO:0007669"/>
    <property type="project" value="InterPro"/>
</dbReference>
<evidence type="ECO:0000313" key="6">
    <source>
        <dbReference type="EMBL" id="KAG2617631.1"/>
    </source>
</evidence>
<dbReference type="FunFam" id="3.40.850.10:FF:000098">
    <property type="entry name" value="Kinesin-like protein KIN-10C"/>
    <property type="match status" value="1"/>
</dbReference>
<dbReference type="GO" id="GO:0007018">
    <property type="term" value="P:microtubule-based movement"/>
    <property type="evidence" value="ECO:0007669"/>
    <property type="project" value="InterPro"/>
</dbReference>
<keyword evidence="2" id="KW-0505">Motor protein</keyword>
<comment type="caution">
    <text evidence="6">The sequence shown here is derived from an EMBL/GenBank/DDBJ whole genome shotgun (WGS) entry which is preliminary data.</text>
</comment>
<dbReference type="GO" id="GO:0005524">
    <property type="term" value="F:ATP binding"/>
    <property type="evidence" value="ECO:0007669"/>
    <property type="project" value="InterPro"/>
</dbReference>
<dbReference type="AlphaFoldDB" id="A0A8T0U0D4"/>
<gene>
    <name evidence="6" type="ORF">PVAP13_3NG182579</name>
</gene>
<evidence type="ECO:0000313" key="7">
    <source>
        <dbReference type="Proteomes" id="UP000823388"/>
    </source>
</evidence>
<feature type="domain" description="Kinesin motor" evidence="5">
    <location>
        <begin position="25"/>
        <end position="360"/>
    </location>
</feature>
<dbReference type="InterPro" id="IPR027417">
    <property type="entry name" value="P-loop_NTPase"/>
</dbReference>
<dbReference type="Gene3D" id="1.10.150.280">
    <property type="entry name" value="AF1531-like domain"/>
    <property type="match status" value="1"/>
</dbReference>
<dbReference type="Pfam" id="PF12836">
    <property type="entry name" value="HHH_3"/>
    <property type="match status" value="1"/>
</dbReference>
<organism evidence="6 7">
    <name type="scientific">Panicum virgatum</name>
    <name type="common">Blackwell switchgrass</name>
    <dbReference type="NCBI Taxonomy" id="38727"/>
    <lineage>
        <taxon>Eukaryota</taxon>
        <taxon>Viridiplantae</taxon>
        <taxon>Streptophyta</taxon>
        <taxon>Embryophyta</taxon>
        <taxon>Tracheophyta</taxon>
        <taxon>Spermatophyta</taxon>
        <taxon>Magnoliopsida</taxon>
        <taxon>Liliopsida</taxon>
        <taxon>Poales</taxon>
        <taxon>Poaceae</taxon>
        <taxon>PACMAD clade</taxon>
        <taxon>Panicoideae</taxon>
        <taxon>Panicodae</taxon>
        <taxon>Paniceae</taxon>
        <taxon>Panicinae</taxon>
        <taxon>Panicum</taxon>
        <taxon>Panicum sect. Hiantes</taxon>
    </lineage>
</organism>
<keyword evidence="1" id="KW-0493">Microtubule</keyword>
<dbReference type="Gene3D" id="3.40.850.10">
    <property type="entry name" value="Kinesin motor domain"/>
    <property type="match status" value="1"/>
</dbReference>
<accession>A0A8T0U0D4</accession>
<dbReference type="PROSITE" id="PS50067">
    <property type="entry name" value="KINESIN_MOTOR_2"/>
    <property type="match status" value="1"/>
</dbReference>
<protein>
    <recommendedName>
        <fullName evidence="5">Kinesin motor domain-containing protein</fullName>
    </recommendedName>
</protein>
<dbReference type="SMART" id="SM00129">
    <property type="entry name" value="KISc"/>
    <property type="match status" value="1"/>
</dbReference>
<dbReference type="InterPro" id="IPR001752">
    <property type="entry name" value="Kinesin_motor_dom"/>
</dbReference>
<keyword evidence="7" id="KW-1185">Reference proteome</keyword>
<sequence length="730" mass="79336">MEDAAAAIAANPSASTRSARSGAGPVRVVARICPGGGSRGSFQVAARGSDAADSSSASVSFIPINKEATPAAAGWTWVGVFRALTKRKDHEYKVDYCYLKDDSPTRIFNDEVKHLLDDIICGEGHSNACVITCGASAKTDLIMGSQDHPGLLTMSMEQILHRAKATGAEVSVSSYQVLQDSRVFDLVELKDSEVHVLEDADGRTHLKGLSKVDIKSIEEFSDLCCGGIYKLTTKPSNQMETKGHQGFIIYISRFDRPGRECAVSKIHFLNLAGYVDTKQKNCDGEFAPSNCNKSLYAIMNVVQALNSNQSFIPYRPYKVTRILQDSLCKTSGAVLICCVDEVSSQDAVSTLTLASRSSQTVNEQFYNLSLGTRSCSKSNLKLSGSAKNLSRSLLPSIQQQSSVLQKHGRTQFNNSAVKATRTPTANKRSEVIMNSAKKIISSASTSINMKHSGAKSVLSGRRLLISPSINSSKEDNRRVVPTVVAKSEEVHSSLGMAIQALSPFEACDETEKVLDVVSSEMQEVVPCIVKEIVSVDMQEKKLSSLDSHAETLFTDFGLTCSSDIADEFAKTPVCATQSSPKLSDRLKEISNSLKLLSTRPVNITKQKTDMVCAQSCYTDVAEPKTPAVHLKFGHPEDLQESLKGRSTGIKKSLAQECLMVLNSANKEQLKSLKGIGEKRANYILELREESLEPFKNIDDLKTIIGMNKKEISNMMSAMVSDSEVDKEALC</sequence>
<name>A0A8T0U0D4_PANVG</name>
<dbReference type="Pfam" id="PF00225">
    <property type="entry name" value="Kinesin"/>
    <property type="match status" value="1"/>
</dbReference>
<comment type="caution">
    <text evidence="4">Lacks conserved residue(s) required for the propagation of feature annotation.</text>
</comment>
<dbReference type="GO" id="GO:0005871">
    <property type="term" value="C:kinesin complex"/>
    <property type="evidence" value="ECO:0007669"/>
    <property type="project" value="TreeGrafter"/>
</dbReference>
<dbReference type="GO" id="GO:0016887">
    <property type="term" value="F:ATP hydrolysis activity"/>
    <property type="evidence" value="ECO:0007669"/>
    <property type="project" value="TreeGrafter"/>
</dbReference>
<dbReference type="InterPro" id="IPR036961">
    <property type="entry name" value="Kinesin_motor_dom_sf"/>
</dbReference>
<dbReference type="FunFam" id="1.10.150.280:FF:000003">
    <property type="entry name" value="Kinesin-like protein KIN-10C"/>
    <property type="match status" value="1"/>
</dbReference>
<dbReference type="GO" id="GO:0005874">
    <property type="term" value="C:microtubule"/>
    <property type="evidence" value="ECO:0007669"/>
    <property type="project" value="UniProtKB-KW"/>
</dbReference>
<evidence type="ECO:0000256" key="3">
    <source>
        <dbReference type="ARBA" id="ARBA00061615"/>
    </source>
</evidence>
<dbReference type="GO" id="GO:0008574">
    <property type="term" value="F:plus-end-directed microtubule motor activity"/>
    <property type="evidence" value="ECO:0007669"/>
    <property type="project" value="TreeGrafter"/>
</dbReference>